<name>A0A317W036_9EURO</name>
<feature type="compositionally biased region" description="Polar residues" evidence="1">
    <location>
        <begin position="72"/>
        <end position="84"/>
    </location>
</feature>
<dbReference type="EMBL" id="MSFK01000024">
    <property type="protein sequence ID" value="PWY78538.1"/>
    <property type="molecule type" value="Genomic_DNA"/>
</dbReference>
<dbReference type="GeneID" id="37108118"/>
<feature type="region of interest" description="Disordered" evidence="1">
    <location>
        <begin position="1"/>
        <end position="20"/>
    </location>
</feature>
<reference evidence="2 3" key="1">
    <citation type="submission" date="2016-12" db="EMBL/GenBank/DDBJ databases">
        <title>The genomes of Aspergillus section Nigri reveals drivers in fungal speciation.</title>
        <authorList>
            <consortium name="DOE Joint Genome Institute"/>
            <person name="Vesth T.C."/>
            <person name="Nybo J."/>
            <person name="Theobald S."/>
            <person name="Brandl J."/>
            <person name="Frisvad J.C."/>
            <person name="Nielsen K.F."/>
            <person name="Lyhne E.K."/>
            <person name="Kogle M.E."/>
            <person name="Kuo A."/>
            <person name="Riley R."/>
            <person name="Clum A."/>
            <person name="Nolan M."/>
            <person name="Lipzen A."/>
            <person name="Salamov A."/>
            <person name="Henrissat B."/>
            <person name="Wiebenga A."/>
            <person name="De Vries R.P."/>
            <person name="Grigoriev I.V."/>
            <person name="Mortensen U.H."/>
            <person name="Andersen M.R."/>
            <person name="Baker S.E."/>
        </authorList>
    </citation>
    <scope>NUCLEOTIDE SEQUENCE [LARGE SCALE GENOMIC DNA]</scope>
    <source>
        <strain evidence="2 3">CBS 115572</strain>
    </source>
</reference>
<evidence type="ECO:0000313" key="3">
    <source>
        <dbReference type="Proteomes" id="UP000246702"/>
    </source>
</evidence>
<evidence type="ECO:0000256" key="1">
    <source>
        <dbReference type="SAM" id="MobiDB-lite"/>
    </source>
</evidence>
<protein>
    <submittedName>
        <fullName evidence="2">Uncharacterized protein</fullName>
    </submittedName>
</protein>
<gene>
    <name evidence="2" type="ORF">BO94DRAFT_180939</name>
</gene>
<organism evidence="2 3">
    <name type="scientific">Aspergillus sclerotioniger CBS 115572</name>
    <dbReference type="NCBI Taxonomy" id="1450535"/>
    <lineage>
        <taxon>Eukaryota</taxon>
        <taxon>Fungi</taxon>
        <taxon>Dikarya</taxon>
        <taxon>Ascomycota</taxon>
        <taxon>Pezizomycotina</taxon>
        <taxon>Eurotiomycetes</taxon>
        <taxon>Eurotiomycetidae</taxon>
        <taxon>Eurotiales</taxon>
        <taxon>Aspergillaceae</taxon>
        <taxon>Aspergillus</taxon>
        <taxon>Aspergillus subgen. Circumdati</taxon>
    </lineage>
</organism>
<proteinExistence type="predicted"/>
<dbReference type="RefSeq" id="XP_025464847.1">
    <property type="nucleotide sequence ID" value="XM_025605975.1"/>
</dbReference>
<feature type="region of interest" description="Disordered" evidence="1">
    <location>
        <begin position="64"/>
        <end position="101"/>
    </location>
</feature>
<dbReference type="AlphaFoldDB" id="A0A317W036"/>
<accession>A0A317W036</accession>
<sequence length="299" mass="33206">MRISSGRWVPGQPELVRTPSTWLWPGKRGMARLALTRTGQEIDDAAERSPSRPQVGASLFASLETDRERSAESPSPQTLQSPVASSHHSHHPRARGSISSCRVSSATAYGESSHLEPMGRPSTSVCYLRLEAALLSAISRRSIVIMFSVFSGCTTRNTGNEGSRWDQRHINWPCRFPWKEAQRKIKHIENPPAALFLALSKVMLWARRHRTCQRSTSSHSVSNEPRTLAISLYGTDGVLVLLLLGFRDGTSLQHQFGLPVHVKSDGMGRKRFGSVSSTNTRHTVTVVTVREGSKMRISW</sequence>
<comment type="caution">
    <text evidence="2">The sequence shown here is derived from an EMBL/GenBank/DDBJ whole genome shotgun (WGS) entry which is preliminary data.</text>
</comment>
<evidence type="ECO:0000313" key="2">
    <source>
        <dbReference type="EMBL" id="PWY78538.1"/>
    </source>
</evidence>
<keyword evidence="3" id="KW-1185">Reference proteome</keyword>
<dbReference type="Proteomes" id="UP000246702">
    <property type="component" value="Unassembled WGS sequence"/>
</dbReference>